<accession>A0A512DQB5</accession>
<evidence type="ECO:0000313" key="1">
    <source>
        <dbReference type="EMBL" id="GEO38678.1"/>
    </source>
</evidence>
<dbReference type="CDD" id="cd19166">
    <property type="entry name" value="HemeO-bac"/>
    <property type="match status" value="1"/>
</dbReference>
<dbReference type="Gene3D" id="1.20.910.10">
    <property type="entry name" value="Heme oxygenase-like"/>
    <property type="match status" value="1"/>
</dbReference>
<keyword evidence="2" id="KW-1185">Reference proteome</keyword>
<name>A0A512DQB5_9PROT</name>
<comment type="caution">
    <text evidence="1">The sequence shown here is derived from an EMBL/GenBank/DDBJ whole genome shotgun (WGS) entry which is preliminary data.</text>
</comment>
<protein>
    <recommendedName>
        <fullName evidence="3">Heme oxygenase</fullName>
    </recommendedName>
</protein>
<dbReference type="InterPro" id="IPR016084">
    <property type="entry name" value="Haem_Oase-like_multi-hlx"/>
</dbReference>
<dbReference type="Proteomes" id="UP000321523">
    <property type="component" value="Unassembled WGS sequence"/>
</dbReference>
<dbReference type="SUPFAM" id="SSF48613">
    <property type="entry name" value="Heme oxygenase-like"/>
    <property type="match status" value="1"/>
</dbReference>
<evidence type="ECO:0008006" key="3">
    <source>
        <dbReference type="Google" id="ProtNLM"/>
    </source>
</evidence>
<dbReference type="EMBL" id="BJYZ01000012">
    <property type="protein sequence ID" value="GEO38678.1"/>
    <property type="molecule type" value="Genomic_DNA"/>
</dbReference>
<gene>
    <name evidence="1" type="ORF">SAE02_28260</name>
</gene>
<proteinExistence type="predicted"/>
<dbReference type="AlphaFoldDB" id="A0A512DQB5"/>
<evidence type="ECO:0000313" key="2">
    <source>
        <dbReference type="Proteomes" id="UP000321523"/>
    </source>
</evidence>
<organism evidence="1 2">
    <name type="scientific">Skermanella aerolata</name>
    <dbReference type="NCBI Taxonomy" id="393310"/>
    <lineage>
        <taxon>Bacteria</taxon>
        <taxon>Pseudomonadati</taxon>
        <taxon>Pseudomonadota</taxon>
        <taxon>Alphaproteobacteria</taxon>
        <taxon>Rhodospirillales</taxon>
        <taxon>Azospirillaceae</taxon>
        <taxon>Skermanella</taxon>
    </lineage>
</organism>
<reference evidence="1 2" key="1">
    <citation type="submission" date="2019-07" db="EMBL/GenBank/DDBJ databases">
        <title>Whole genome shotgun sequence of Skermanella aerolata NBRC 106429.</title>
        <authorList>
            <person name="Hosoyama A."/>
            <person name="Uohara A."/>
            <person name="Ohji S."/>
            <person name="Ichikawa N."/>
        </authorList>
    </citation>
    <scope>NUCLEOTIDE SEQUENCE [LARGE SCALE GENOMIC DNA]</scope>
    <source>
        <strain evidence="1 2">NBRC 106429</strain>
    </source>
</reference>
<sequence>MVDAMTRDLAVKDVTERLRIATWPVHERLHLHPVLRPLTARQPTAEGYLGAVRALYGFVAPMEQRLGEEAAGRAARTPLLLADIGALDTAAAGVEPPLAADLPELPTAAARIGARWVLDGSAHGGRAMLPHLQRTLAVGPDQGASYFASAGIDLKAERQSLRDMIERDILTEADRAAATEAAAAAFSALERWLDHLAAPSPAPAS</sequence>